<dbReference type="GO" id="GO:0006523">
    <property type="term" value="P:alanine biosynthetic process"/>
    <property type="evidence" value="ECO:0007669"/>
    <property type="project" value="InterPro"/>
</dbReference>
<comment type="function">
    <text evidence="9">Catalyzes the pyruvoyl-dependent decarboxylation of aspartate to produce beta-alanine.</text>
</comment>
<feature type="active site" description="Schiff-base intermediate with substrate; via pyruvic acid" evidence="9 10">
    <location>
        <position position="26"/>
    </location>
</feature>
<keyword evidence="1 9" id="KW-0963">Cytoplasm</keyword>
<dbReference type="Pfam" id="PF02261">
    <property type="entry name" value="Asp_decarbox"/>
    <property type="match status" value="1"/>
</dbReference>
<evidence type="ECO:0000256" key="5">
    <source>
        <dbReference type="ARBA" id="ARBA00023145"/>
    </source>
</evidence>
<dbReference type="GO" id="GO:0005829">
    <property type="term" value="C:cytosol"/>
    <property type="evidence" value="ECO:0007669"/>
    <property type="project" value="TreeGrafter"/>
</dbReference>
<dbReference type="SUPFAM" id="SSF50692">
    <property type="entry name" value="ADC-like"/>
    <property type="match status" value="1"/>
</dbReference>
<keyword evidence="4 9" id="KW-0068">Autocatalytic cleavage</keyword>
<feature type="binding site" evidence="9 11">
    <location>
        <position position="58"/>
    </location>
    <ligand>
        <name>substrate</name>
    </ligand>
</feature>
<feature type="binding site" evidence="9 11">
    <location>
        <begin position="74"/>
        <end position="76"/>
    </location>
    <ligand>
        <name>substrate</name>
    </ligand>
</feature>
<dbReference type="Gene3D" id="2.40.40.20">
    <property type="match status" value="1"/>
</dbReference>
<dbReference type="PANTHER" id="PTHR21012:SF0">
    <property type="entry name" value="ASPARTATE 1-DECARBOXYLASE"/>
    <property type="match status" value="1"/>
</dbReference>
<dbReference type="Proteomes" id="UP000193450">
    <property type="component" value="Chromosome"/>
</dbReference>
<evidence type="ECO:0000313" key="15">
    <source>
        <dbReference type="Proteomes" id="UP000193450"/>
    </source>
</evidence>
<name>A0A1X9NAV9_9GAMM</name>
<comment type="PTM">
    <text evidence="9 12">Is synthesized initially as an inactive proenzyme, which is activated by self-cleavage at a specific serine bond to produce a beta-subunit with a hydroxyl group at its C-terminus and an alpha-subunit with a pyruvoyl group at its N-terminus.</text>
</comment>
<evidence type="ECO:0000256" key="1">
    <source>
        <dbReference type="ARBA" id="ARBA00022490"/>
    </source>
</evidence>
<evidence type="ECO:0000256" key="7">
    <source>
        <dbReference type="ARBA" id="ARBA00023270"/>
    </source>
</evidence>
<proteinExistence type="inferred from homology"/>
<dbReference type="PANTHER" id="PTHR21012">
    <property type="entry name" value="ASPARTATE 1-DECARBOXYLASE"/>
    <property type="match status" value="1"/>
</dbReference>
<comment type="catalytic activity">
    <reaction evidence="9">
        <text>L-aspartate + H(+) = beta-alanine + CO2</text>
        <dbReference type="Rhea" id="RHEA:19497"/>
        <dbReference type="ChEBI" id="CHEBI:15378"/>
        <dbReference type="ChEBI" id="CHEBI:16526"/>
        <dbReference type="ChEBI" id="CHEBI:29991"/>
        <dbReference type="ChEBI" id="CHEBI:57966"/>
        <dbReference type="EC" id="4.1.1.11"/>
    </reaction>
</comment>
<dbReference type="OrthoDB" id="9803983at2"/>
<evidence type="ECO:0000256" key="3">
    <source>
        <dbReference type="ARBA" id="ARBA00022793"/>
    </source>
</evidence>
<evidence type="ECO:0000256" key="6">
    <source>
        <dbReference type="ARBA" id="ARBA00023239"/>
    </source>
</evidence>
<keyword evidence="7 9" id="KW-0704">Schiff base</keyword>
<organism evidence="14 15">
    <name type="scientific">Oceanicoccus sagamiensis</name>
    <dbReference type="NCBI Taxonomy" id="716816"/>
    <lineage>
        <taxon>Bacteria</taxon>
        <taxon>Pseudomonadati</taxon>
        <taxon>Pseudomonadota</taxon>
        <taxon>Gammaproteobacteria</taxon>
        <taxon>Cellvibrionales</taxon>
        <taxon>Spongiibacteraceae</taxon>
        <taxon>Oceanicoccus</taxon>
    </lineage>
</organism>
<dbReference type="NCBIfam" id="TIGR00223">
    <property type="entry name" value="panD"/>
    <property type="match status" value="1"/>
</dbReference>
<dbReference type="RefSeq" id="WP_085758429.1">
    <property type="nucleotide sequence ID" value="NZ_CP019343.1"/>
</dbReference>
<comment type="subcellular location">
    <subcellularLocation>
        <location evidence="9">Cytoplasm</location>
    </subcellularLocation>
</comment>
<dbReference type="GO" id="GO:0015940">
    <property type="term" value="P:pantothenate biosynthetic process"/>
    <property type="evidence" value="ECO:0007669"/>
    <property type="project" value="UniProtKB-UniRule"/>
</dbReference>
<dbReference type="AlphaFoldDB" id="A0A1X9NAV9"/>
<dbReference type="GO" id="GO:0004068">
    <property type="term" value="F:aspartate 1-decarboxylase activity"/>
    <property type="evidence" value="ECO:0007669"/>
    <property type="project" value="UniProtKB-UniRule"/>
</dbReference>
<evidence type="ECO:0000256" key="8">
    <source>
        <dbReference type="ARBA" id="ARBA00023317"/>
    </source>
</evidence>
<dbReference type="UniPathway" id="UPA00028">
    <property type="reaction ID" value="UER00002"/>
</dbReference>
<keyword evidence="5 9" id="KW-0865">Zymogen</keyword>
<evidence type="ECO:0000256" key="12">
    <source>
        <dbReference type="PIRSR" id="PIRSR006246-3"/>
    </source>
</evidence>
<accession>A0A1X9NAV9</accession>
<dbReference type="EC" id="4.1.1.11" evidence="9"/>
<comment type="pathway">
    <text evidence="9">Cofactor biosynthesis; (R)-pantothenate biosynthesis; beta-alanine from L-aspartate: step 1/1.</text>
</comment>
<feature type="chain" id="PRO_5011837684" description="Aspartate 1-decarboxylase beta chain" evidence="9 13">
    <location>
        <begin position="1"/>
        <end position="25"/>
    </location>
</feature>
<comment type="subunit">
    <text evidence="9">Heterooctamer of four alpha and four beta subunits.</text>
</comment>
<evidence type="ECO:0000256" key="4">
    <source>
        <dbReference type="ARBA" id="ARBA00022813"/>
    </source>
</evidence>
<reference evidence="14 15" key="1">
    <citation type="submission" date="2016-11" db="EMBL/GenBank/DDBJ databases">
        <title>Trade-off between light-utilization and light-protection in marine flavobacteria.</title>
        <authorList>
            <person name="Kumagai Y."/>
        </authorList>
    </citation>
    <scope>NUCLEOTIDE SEQUENCE [LARGE SCALE GENOMIC DNA]</scope>
    <source>
        <strain evidence="14 15">NBRC 107125</strain>
    </source>
</reference>
<dbReference type="InterPro" id="IPR003190">
    <property type="entry name" value="Asp_decarbox"/>
</dbReference>
<comment type="similarity">
    <text evidence="9">Belongs to the PanD family.</text>
</comment>
<dbReference type="EMBL" id="CP019343">
    <property type="protein sequence ID" value="ARN74291.1"/>
    <property type="molecule type" value="Genomic_DNA"/>
</dbReference>
<evidence type="ECO:0000256" key="10">
    <source>
        <dbReference type="PIRSR" id="PIRSR006246-1"/>
    </source>
</evidence>
<evidence type="ECO:0000256" key="2">
    <source>
        <dbReference type="ARBA" id="ARBA00022655"/>
    </source>
</evidence>
<evidence type="ECO:0000313" key="14">
    <source>
        <dbReference type="EMBL" id="ARN74291.1"/>
    </source>
</evidence>
<keyword evidence="6 9" id="KW-0456">Lyase</keyword>
<feature type="active site" description="Proton donor" evidence="9 10">
    <location>
        <position position="59"/>
    </location>
</feature>
<keyword evidence="3 9" id="KW-0210">Decarboxylase</keyword>
<keyword evidence="8 9" id="KW-0670">Pyruvate</keyword>
<evidence type="ECO:0000256" key="11">
    <source>
        <dbReference type="PIRSR" id="PIRSR006246-2"/>
    </source>
</evidence>
<dbReference type="STRING" id="716816.BST96_09245"/>
<dbReference type="KEGG" id="osg:BST96_09245"/>
<feature type="modified residue" description="Pyruvic acid (Ser)" evidence="9 12">
    <location>
        <position position="26"/>
    </location>
</feature>
<comment type="cofactor">
    <cofactor evidence="9 10">
        <name>pyruvate</name>
        <dbReference type="ChEBI" id="CHEBI:15361"/>
    </cofactor>
    <text evidence="9 10">Binds 1 pyruvoyl group covalently per subunit.</text>
</comment>
<keyword evidence="2 9" id="KW-0566">Pantothenate biosynthesis</keyword>
<protein>
    <recommendedName>
        <fullName evidence="9">Aspartate 1-decarboxylase</fullName>
        <ecNumber evidence="9">4.1.1.11</ecNumber>
    </recommendedName>
    <alternativeName>
        <fullName evidence="9">Aspartate alpha-decarboxylase</fullName>
    </alternativeName>
    <component>
        <recommendedName>
            <fullName evidence="9">Aspartate 1-decarboxylase beta chain</fullName>
        </recommendedName>
    </component>
    <component>
        <recommendedName>
            <fullName evidence="9">Aspartate 1-decarboxylase alpha chain</fullName>
        </recommendedName>
    </component>
</protein>
<sequence>MQLRSFMSSKIHKATITEANLDYVGSITIDADLLDLAGLLPNEKVLVVSNTSGARLETYIIEGKRGTGYIGINGAASHLIGPGEEVIIIAFTLATEPVKPKAILVDSNNRYVCDLTEEQAAFAPETA</sequence>
<feature type="chain" id="PRO_5011837685" description="Aspartate 1-decarboxylase alpha chain" evidence="9 13">
    <location>
        <begin position="26"/>
        <end position="127"/>
    </location>
</feature>
<evidence type="ECO:0000256" key="13">
    <source>
        <dbReference type="PIRSR" id="PIRSR006246-5"/>
    </source>
</evidence>
<dbReference type="PIRSF" id="PIRSF006246">
    <property type="entry name" value="Asp_decarbox"/>
    <property type="match status" value="1"/>
</dbReference>
<gene>
    <name evidence="9" type="primary">panD</name>
    <name evidence="14" type="ORF">BST96_09245</name>
</gene>
<dbReference type="HAMAP" id="MF_00446">
    <property type="entry name" value="PanD"/>
    <property type="match status" value="1"/>
</dbReference>
<evidence type="ECO:0000256" key="9">
    <source>
        <dbReference type="HAMAP-Rule" id="MF_00446"/>
    </source>
</evidence>
<keyword evidence="15" id="KW-1185">Reference proteome</keyword>
<dbReference type="InterPro" id="IPR009010">
    <property type="entry name" value="Asp_de-COase-like_dom_sf"/>
</dbReference>